<feature type="region of interest" description="Disordered" evidence="1">
    <location>
        <begin position="412"/>
        <end position="432"/>
    </location>
</feature>
<proteinExistence type="predicted"/>
<organism evidence="3 4">
    <name type="scientific">Meira miltonrushii</name>
    <dbReference type="NCBI Taxonomy" id="1280837"/>
    <lineage>
        <taxon>Eukaryota</taxon>
        <taxon>Fungi</taxon>
        <taxon>Dikarya</taxon>
        <taxon>Basidiomycota</taxon>
        <taxon>Ustilaginomycotina</taxon>
        <taxon>Exobasidiomycetes</taxon>
        <taxon>Exobasidiales</taxon>
        <taxon>Brachybasidiaceae</taxon>
        <taxon>Meira</taxon>
    </lineage>
</organism>
<sequence>MARYAVESGYDARISGGEFDGMNANDWGAQIFIPTSLPRLIGITVAVVIGLWEFCSVFPAEVVLWQRVTKQRPSRTSFAPWTTLILRYLMLCYSVTTAFIEWSTTMPTDAACKAASGFLFASWCALVVVCSFAIAWRAQAVARGVLQDKATVIAMQMMIGVLVLMQVFMAVFTVVWSAAVDFQYTPVEVNGQCTIRSHHGDIFQRKHDFRPRPFRDYVADVLLWYWVVLIVFNLCCLLLVIYALRTLAARSRGFSKFINGMLNHSVFYFALVLLLSIVCIIWRKEESASWLIRPTTVIEAAVMIRILLAEQNAARRPVDTTYMDQRHFSNRGYTQNAVDAQPVTYPRGDATIQFVNRNQGMERRSIDRMESGGGAGTDYDPNAMQDHPAMVTRPIYQPYSIMDNLGQAFSQVDSNTHDLDGQSLSSNRQSISGVQNAYPGVVMMEEEQRRLKMEAKVAQSSLDPDSMQDYEKGTSTAPSADISNTNGSSSSEKQQGKNSNTTSQTGIQTNRPTLRFLQRNRSHDDIDHGYENDDDDDELGIQTVNF</sequence>
<evidence type="ECO:0000256" key="1">
    <source>
        <dbReference type="SAM" id="MobiDB-lite"/>
    </source>
</evidence>
<dbReference type="EMBL" id="KZ819604">
    <property type="protein sequence ID" value="PWN34399.1"/>
    <property type="molecule type" value="Genomic_DNA"/>
</dbReference>
<name>A0A316V9V6_9BASI</name>
<feature type="transmembrane region" description="Helical" evidence="2">
    <location>
        <begin position="85"/>
        <end position="102"/>
    </location>
</feature>
<keyword evidence="2" id="KW-0472">Membrane</keyword>
<feature type="compositionally biased region" description="Polar residues" evidence="1">
    <location>
        <begin position="473"/>
        <end position="512"/>
    </location>
</feature>
<gene>
    <name evidence="3" type="ORF">FA14DRAFT_191455</name>
</gene>
<dbReference type="RefSeq" id="XP_025354701.1">
    <property type="nucleotide sequence ID" value="XM_025501865.1"/>
</dbReference>
<protein>
    <submittedName>
        <fullName evidence="3">Uncharacterized protein</fullName>
    </submittedName>
</protein>
<feature type="transmembrane region" description="Helical" evidence="2">
    <location>
        <begin position="265"/>
        <end position="284"/>
    </location>
</feature>
<evidence type="ECO:0000313" key="4">
    <source>
        <dbReference type="Proteomes" id="UP000245771"/>
    </source>
</evidence>
<dbReference type="AlphaFoldDB" id="A0A316V9V6"/>
<dbReference type="OrthoDB" id="3366548at2759"/>
<dbReference type="InParanoid" id="A0A316V9V6"/>
<dbReference type="GeneID" id="37023646"/>
<feature type="compositionally biased region" description="Polar residues" evidence="1">
    <location>
        <begin position="422"/>
        <end position="432"/>
    </location>
</feature>
<dbReference type="Proteomes" id="UP000245771">
    <property type="component" value="Unassembled WGS sequence"/>
</dbReference>
<feature type="region of interest" description="Disordered" evidence="1">
    <location>
        <begin position="452"/>
        <end position="546"/>
    </location>
</feature>
<feature type="compositionally biased region" description="Basic and acidic residues" evidence="1">
    <location>
        <begin position="521"/>
        <end position="531"/>
    </location>
</feature>
<evidence type="ECO:0000256" key="2">
    <source>
        <dbReference type="SAM" id="Phobius"/>
    </source>
</evidence>
<feature type="transmembrane region" description="Helical" evidence="2">
    <location>
        <begin position="114"/>
        <end position="136"/>
    </location>
</feature>
<evidence type="ECO:0000313" key="3">
    <source>
        <dbReference type="EMBL" id="PWN34399.1"/>
    </source>
</evidence>
<feature type="transmembrane region" description="Helical" evidence="2">
    <location>
        <begin position="40"/>
        <end position="64"/>
    </location>
</feature>
<accession>A0A316V9V6</accession>
<feature type="transmembrane region" description="Helical" evidence="2">
    <location>
        <begin position="223"/>
        <end position="244"/>
    </location>
</feature>
<keyword evidence="4" id="KW-1185">Reference proteome</keyword>
<keyword evidence="2" id="KW-1133">Transmembrane helix</keyword>
<reference evidence="3 4" key="1">
    <citation type="journal article" date="2018" name="Mol. Biol. Evol.">
        <title>Broad Genomic Sampling Reveals a Smut Pathogenic Ancestry of the Fungal Clade Ustilaginomycotina.</title>
        <authorList>
            <person name="Kijpornyongpan T."/>
            <person name="Mondo S.J."/>
            <person name="Barry K."/>
            <person name="Sandor L."/>
            <person name="Lee J."/>
            <person name="Lipzen A."/>
            <person name="Pangilinan J."/>
            <person name="LaButti K."/>
            <person name="Hainaut M."/>
            <person name="Henrissat B."/>
            <person name="Grigoriev I.V."/>
            <person name="Spatafora J.W."/>
            <person name="Aime M.C."/>
        </authorList>
    </citation>
    <scope>NUCLEOTIDE SEQUENCE [LARGE SCALE GENOMIC DNA]</scope>
    <source>
        <strain evidence="3 4">MCA 3882</strain>
    </source>
</reference>
<keyword evidence="2" id="KW-0812">Transmembrane</keyword>
<feature type="transmembrane region" description="Helical" evidence="2">
    <location>
        <begin position="157"/>
        <end position="179"/>
    </location>
</feature>